<keyword evidence="1" id="KW-0812">Transmembrane</keyword>
<feature type="transmembrane region" description="Helical" evidence="1">
    <location>
        <begin position="20"/>
        <end position="41"/>
    </location>
</feature>
<name>A0A1V0M1H4_CITFR</name>
<evidence type="ECO:0000313" key="2">
    <source>
        <dbReference type="EMBL" id="ARD68724.1"/>
    </source>
</evidence>
<proteinExistence type="predicted"/>
<reference evidence="2" key="1">
    <citation type="journal article" date="2017" name="Int. J. Antimicrob. Agents">
        <title>Sequencing and comparative genomics analysis of the IncHI2 plasmids pT5282-mphA and p112298-catA and the IncHI5 plasmid pYNKP001-dfrA.</title>
        <authorList>
            <person name="Liang Q."/>
            <person name="Yin Z."/>
            <person name="Zhao Y."/>
            <person name="Liang L."/>
            <person name="Feng J."/>
            <person name="Zhan Z."/>
            <person name="Wang H."/>
            <person name="Song Y."/>
            <person name="Tong Y."/>
            <person name="Wu W."/>
            <person name="Chen W."/>
            <person name="Wang J."/>
            <person name="Jiang L."/>
            <person name="Zhou D."/>
        </authorList>
    </citation>
    <scope>NUCLEOTIDE SEQUENCE</scope>
    <source>
        <strain evidence="2">112298</strain>
        <plasmid evidence="2">p112298-catA</plasmid>
    </source>
</reference>
<keyword evidence="1" id="KW-0472">Membrane</keyword>
<sequence>MLNTMQSNLAETVIHWHKFFTTFIEVYFYAHGAMGVLHILIEKYKSRSVNLSD</sequence>
<geneLocation type="plasmid" evidence="2">
    <name>p112298-catA</name>
</geneLocation>
<organism evidence="2">
    <name type="scientific">Citrobacter freundii</name>
    <dbReference type="NCBI Taxonomy" id="546"/>
    <lineage>
        <taxon>Bacteria</taxon>
        <taxon>Pseudomonadati</taxon>
        <taxon>Pseudomonadota</taxon>
        <taxon>Gammaproteobacteria</taxon>
        <taxon>Enterobacterales</taxon>
        <taxon>Enterobacteriaceae</taxon>
        <taxon>Citrobacter</taxon>
        <taxon>Citrobacter freundii complex</taxon>
    </lineage>
</organism>
<keyword evidence="2" id="KW-0614">Plasmid</keyword>
<protein>
    <submittedName>
        <fullName evidence="2">Uncharacterized protein</fullName>
    </submittedName>
</protein>
<dbReference type="AlphaFoldDB" id="A0A1V0M1H4"/>
<dbReference type="EMBL" id="KY270851">
    <property type="protein sequence ID" value="ARD68724.1"/>
    <property type="molecule type" value="Genomic_DNA"/>
</dbReference>
<evidence type="ECO:0000256" key="1">
    <source>
        <dbReference type="SAM" id="Phobius"/>
    </source>
</evidence>
<keyword evidence="1" id="KW-1133">Transmembrane helix</keyword>
<accession>A0A1V0M1H4</accession>